<organism>
    <name type="scientific">Ixodes scapularis</name>
    <name type="common">Black-legged tick</name>
    <name type="synonym">Deer tick</name>
    <dbReference type="NCBI Taxonomy" id="6945"/>
    <lineage>
        <taxon>Eukaryota</taxon>
        <taxon>Metazoa</taxon>
        <taxon>Ecdysozoa</taxon>
        <taxon>Arthropoda</taxon>
        <taxon>Chelicerata</taxon>
        <taxon>Arachnida</taxon>
        <taxon>Acari</taxon>
        <taxon>Parasitiformes</taxon>
        <taxon>Ixodida</taxon>
        <taxon>Ixodoidea</taxon>
        <taxon>Ixodidae</taxon>
        <taxon>Ixodinae</taxon>
        <taxon>Ixodes</taxon>
    </lineage>
</organism>
<accession>B7QGT8</accession>
<dbReference type="Proteomes" id="UP000001555">
    <property type="component" value="Unassembled WGS sequence"/>
</dbReference>
<feature type="region of interest" description="Disordered" evidence="1">
    <location>
        <begin position="1"/>
        <end position="35"/>
    </location>
</feature>
<dbReference type="SUPFAM" id="SSF90112">
    <property type="entry name" value="Neurotransmitter-gated ion-channel transmembrane pore"/>
    <property type="match status" value="1"/>
</dbReference>
<dbReference type="InParanoid" id="B7QGT8"/>
<evidence type="ECO:0000313" key="4">
    <source>
        <dbReference type="EnsemblMetazoa" id="ISCW013786-PA"/>
    </source>
</evidence>
<dbReference type="VEuPathDB" id="VectorBase:ISCI013786"/>
<dbReference type="VEuPathDB" id="VectorBase:ISCW013786"/>
<feature type="transmembrane region" description="Helical" evidence="2">
    <location>
        <begin position="46"/>
        <end position="65"/>
    </location>
</feature>
<dbReference type="InterPro" id="IPR038050">
    <property type="entry name" value="Neuro_actylchol_rec"/>
</dbReference>
<dbReference type="Gene3D" id="1.20.58.390">
    <property type="entry name" value="Neurotransmitter-gated ion-channel transmembrane domain"/>
    <property type="match status" value="1"/>
</dbReference>
<name>B7QGT8_IXOSC</name>
<dbReference type="AlphaFoldDB" id="B7QGT8"/>
<dbReference type="GO" id="GO:0016020">
    <property type="term" value="C:membrane"/>
    <property type="evidence" value="ECO:0007669"/>
    <property type="project" value="InterPro"/>
</dbReference>
<dbReference type="InterPro" id="IPR036719">
    <property type="entry name" value="Neuro-gated_channel_TM_sf"/>
</dbReference>
<dbReference type="HOGENOM" id="CLU_2796826_0_0_1"/>
<protein>
    <submittedName>
        <fullName evidence="3 4">Uncharacterized protein</fullName>
    </submittedName>
</protein>
<keyword evidence="5" id="KW-1185">Reference proteome</keyword>
<dbReference type="PaxDb" id="6945-B7QGT8"/>
<reference evidence="4" key="2">
    <citation type="submission" date="2020-05" db="UniProtKB">
        <authorList>
            <consortium name="EnsemblMetazoa"/>
        </authorList>
    </citation>
    <scope>IDENTIFICATION</scope>
    <source>
        <strain evidence="4">wikel</strain>
    </source>
</reference>
<sequence length="68" mass="7508">MTLPALKSQVQCSPTPADVDVPAQTSPGSAGAKNHHKIQAKRIDQMCRIAFPMAFVAFSIVYWPYYLL</sequence>
<evidence type="ECO:0000313" key="5">
    <source>
        <dbReference type="Proteomes" id="UP000001555"/>
    </source>
</evidence>
<dbReference type="EMBL" id="ABJB010470140">
    <property type="status" value="NOT_ANNOTATED_CDS"/>
    <property type="molecule type" value="Genomic_DNA"/>
</dbReference>
<evidence type="ECO:0000313" key="3">
    <source>
        <dbReference type="EMBL" id="EEC18060.1"/>
    </source>
</evidence>
<keyword evidence="2" id="KW-0472">Membrane</keyword>
<keyword evidence="2" id="KW-1133">Transmembrane helix</keyword>
<dbReference type="EMBL" id="DS934693">
    <property type="protein sequence ID" value="EEC18060.1"/>
    <property type="molecule type" value="Genomic_DNA"/>
</dbReference>
<gene>
    <name evidence="3" type="ORF">IscW_ISCW013786</name>
</gene>
<evidence type="ECO:0000256" key="1">
    <source>
        <dbReference type="SAM" id="MobiDB-lite"/>
    </source>
</evidence>
<dbReference type="GO" id="GO:0006811">
    <property type="term" value="P:monoatomic ion transport"/>
    <property type="evidence" value="ECO:0007669"/>
    <property type="project" value="InterPro"/>
</dbReference>
<evidence type="ECO:0000256" key="2">
    <source>
        <dbReference type="SAM" id="Phobius"/>
    </source>
</evidence>
<keyword evidence="2" id="KW-0812">Transmembrane</keyword>
<reference evidence="3 5" key="1">
    <citation type="submission" date="2008-03" db="EMBL/GenBank/DDBJ databases">
        <title>Annotation of Ixodes scapularis.</title>
        <authorList>
            <consortium name="Ixodes scapularis Genome Project Consortium"/>
            <person name="Caler E."/>
            <person name="Hannick L.I."/>
            <person name="Bidwell S."/>
            <person name="Joardar V."/>
            <person name="Thiagarajan M."/>
            <person name="Amedeo P."/>
            <person name="Galinsky K.J."/>
            <person name="Schobel S."/>
            <person name="Inman J."/>
            <person name="Hostetler J."/>
            <person name="Miller J."/>
            <person name="Hammond M."/>
            <person name="Megy K."/>
            <person name="Lawson D."/>
            <person name="Kodira C."/>
            <person name="Sutton G."/>
            <person name="Meyer J."/>
            <person name="Hill C.A."/>
            <person name="Birren B."/>
            <person name="Nene V."/>
            <person name="Collins F."/>
            <person name="Alarcon-Chaidez F."/>
            <person name="Wikel S."/>
            <person name="Strausberg R."/>
        </authorList>
    </citation>
    <scope>NUCLEOTIDE SEQUENCE [LARGE SCALE GENOMIC DNA]</scope>
    <source>
        <strain evidence="5">Wikel</strain>
        <strain evidence="3">Wikel colony</strain>
    </source>
</reference>
<dbReference type="EnsemblMetazoa" id="ISCW013786-RA">
    <property type="protein sequence ID" value="ISCW013786-PA"/>
    <property type="gene ID" value="ISCW013786"/>
</dbReference>
<proteinExistence type="predicted"/>